<comment type="similarity">
    <text evidence="1">Belongs to the peptidase S45 family.</text>
</comment>
<keyword evidence="5" id="KW-0479">Metal-binding</keyword>
<dbReference type="Gene3D" id="1.10.439.10">
    <property type="entry name" value="Penicillin Amidohydrolase, domain 1"/>
    <property type="match status" value="1"/>
</dbReference>
<organism evidence="6 7">
    <name type="scientific">Dictyobacter arantiisoli</name>
    <dbReference type="NCBI Taxonomy" id="2014874"/>
    <lineage>
        <taxon>Bacteria</taxon>
        <taxon>Bacillati</taxon>
        <taxon>Chloroflexota</taxon>
        <taxon>Ktedonobacteria</taxon>
        <taxon>Ktedonobacterales</taxon>
        <taxon>Dictyobacteraceae</taxon>
        <taxon>Dictyobacter</taxon>
    </lineage>
</organism>
<feature type="active site" description="Nucleophile" evidence="4">
    <location>
        <position position="217"/>
    </location>
</feature>
<accession>A0A5A5TAS3</accession>
<evidence type="ECO:0000313" key="6">
    <source>
        <dbReference type="EMBL" id="GCF08004.1"/>
    </source>
</evidence>
<comment type="cofactor">
    <cofactor evidence="5">
        <name>Ca(2+)</name>
        <dbReference type="ChEBI" id="CHEBI:29108"/>
    </cofactor>
    <text evidence="5">Binds 1 Ca(2+) ion per dimer.</text>
</comment>
<keyword evidence="7" id="KW-1185">Reference proteome</keyword>
<dbReference type="PIRSF" id="PIRSF001227">
    <property type="entry name" value="Pen_acylase"/>
    <property type="match status" value="1"/>
</dbReference>
<dbReference type="InterPro" id="IPR043146">
    <property type="entry name" value="Penicillin_amidase_N_B-knob"/>
</dbReference>
<dbReference type="PANTHER" id="PTHR34218">
    <property type="entry name" value="PEPTIDASE S45 PENICILLIN AMIDASE"/>
    <property type="match status" value="1"/>
</dbReference>
<evidence type="ECO:0000256" key="4">
    <source>
        <dbReference type="PIRSR" id="PIRSR001227-1"/>
    </source>
</evidence>
<name>A0A5A5TAS3_9CHLR</name>
<dbReference type="InterPro" id="IPR023343">
    <property type="entry name" value="Penicillin_amidase_dom1"/>
</dbReference>
<sequence>MLARVTIDHFGVPTIHAPSRLIAFRTLGYMVARHRLFQLDLLRRLTAGNLSEIVGKAAVDVDINQRVFGFRHVAREVIKRLPEEQIAVLQAYAEGINMYMQQIKVYPPEFLALRYTPKRWEPEDSILVGLYLFQNLTADEEEFERMMTVMEASLPAEVVRFLTPDEDAYMTALAGGQEPLRPSQKIPIDALNILRQRSKSADNTLPSIEEMNFAKGSNGWVVGHNKTHDGRAILANDIHLDLSAPNIWYKVHMHYEDAHLSGFVVPGLPIMTVGSNQYVAWGYTVMHSDVLDLVTLELSSEHPDEYKTPDGWQPFIMTEEVIQVKGQEDIHVTCKATIWGPVLPKPLLNQHVALHWTALDPQAVDIGLLDMDKVQTLNEAIRVVNEFGGPPMNVMLADDDGHIAWTFCGKLPLRKGHDGLSARVWKDGNIGWDGYIAADELPRVIDPPADFLVTANNRTLGTHYPYSIGYNFVSGYRAYAISQKLQAQEHVTEREMFDLQLDTTTTFYDFYRSLLQDVLTPEVLDGQADLTYACQLIADWDGEVRTSSTGFPILYRFREVLIKEILPTYLAPCKEKEESFVYRWGTMETPLRQLLKERIPETLPYPDTYSSWDDLCVCLLQLVINELKKECKTSHLDGITWGKINICKVRHPLAAGIPFAARILNMPYYKLPGCDFTIRVAQPKIGVSVRFVLSPGEEAEALWNMPCGQSGYPLSYHYKDLHRFWMEGMPLPFYV</sequence>
<dbReference type="Gene3D" id="1.10.1400.10">
    <property type="match status" value="1"/>
</dbReference>
<dbReference type="GO" id="GO:0046872">
    <property type="term" value="F:metal ion binding"/>
    <property type="evidence" value="ECO:0007669"/>
    <property type="project" value="UniProtKB-KW"/>
</dbReference>
<dbReference type="InterPro" id="IPR002692">
    <property type="entry name" value="S45"/>
</dbReference>
<evidence type="ECO:0000256" key="1">
    <source>
        <dbReference type="ARBA" id="ARBA00006586"/>
    </source>
</evidence>
<feature type="binding site" evidence="5">
    <location>
        <position position="292"/>
    </location>
    <ligand>
        <name>Ca(2+)</name>
        <dbReference type="ChEBI" id="CHEBI:29108"/>
    </ligand>
</feature>
<dbReference type="GO" id="GO:0017000">
    <property type="term" value="P:antibiotic biosynthetic process"/>
    <property type="evidence" value="ECO:0007669"/>
    <property type="project" value="InterPro"/>
</dbReference>
<evidence type="ECO:0000256" key="3">
    <source>
        <dbReference type="ARBA" id="ARBA00023145"/>
    </source>
</evidence>
<dbReference type="EMBL" id="BIXY01000017">
    <property type="protein sequence ID" value="GCF08004.1"/>
    <property type="molecule type" value="Genomic_DNA"/>
</dbReference>
<evidence type="ECO:0000256" key="2">
    <source>
        <dbReference type="ARBA" id="ARBA00022801"/>
    </source>
</evidence>
<evidence type="ECO:0000256" key="5">
    <source>
        <dbReference type="PIRSR" id="PIRSR001227-2"/>
    </source>
</evidence>
<dbReference type="InterPro" id="IPR014395">
    <property type="entry name" value="Pen/GL7ACA/AHL_acylase"/>
</dbReference>
<dbReference type="Gene3D" id="2.30.120.10">
    <property type="match status" value="1"/>
</dbReference>
<gene>
    <name evidence="6" type="ORF">KDI_15680</name>
</gene>
<protein>
    <submittedName>
        <fullName evidence="6">Peptidase</fullName>
    </submittedName>
</protein>
<dbReference type="PANTHER" id="PTHR34218:SF4">
    <property type="entry name" value="ACYL-HOMOSERINE LACTONE ACYLASE QUIP"/>
    <property type="match status" value="1"/>
</dbReference>
<comment type="caution">
    <text evidence="6">The sequence shown here is derived from an EMBL/GenBank/DDBJ whole genome shotgun (WGS) entry which is preliminary data.</text>
</comment>
<dbReference type="AlphaFoldDB" id="A0A5A5TAS3"/>
<keyword evidence="3" id="KW-0865">Zymogen</keyword>
<feature type="binding site" evidence="5">
    <location>
        <position position="289"/>
    </location>
    <ligand>
        <name>Ca(2+)</name>
        <dbReference type="ChEBI" id="CHEBI:29108"/>
    </ligand>
</feature>
<dbReference type="Pfam" id="PF01804">
    <property type="entry name" value="Penicil_amidase"/>
    <property type="match status" value="1"/>
</dbReference>
<dbReference type="InterPro" id="IPR043147">
    <property type="entry name" value="Penicillin_amidase_A-knob"/>
</dbReference>
<evidence type="ECO:0000313" key="7">
    <source>
        <dbReference type="Proteomes" id="UP000322530"/>
    </source>
</evidence>
<dbReference type="GO" id="GO:0016811">
    <property type="term" value="F:hydrolase activity, acting on carbon-nitrogen (but not peptide) bonds, in linear amides"/>
    <property type="evidence" value="ECO:0007669"/>
    <property type="project" value="InterPro"/>
</dbReference>
<dbReference type="Gene3D" id="3.60.20.10">
    <property type="entry name" value="Glutamine Phosphoribosylpyrophosphate, subunit 1, domain 1"/>
    <property type="match status" value="1"/>
</dbReference>
<dbReference type="SUPFAM" id="SSF56235">
    <property type="entry name" value="N-terminal nucleophile aminohydrolases (Ntn hydrolases)"/>
    <property type="match status" value="1"/>
</dbReference>
<dbReference type="Proteomes" id="UP000322530">
    <property type="component" value="Unassembled WGS sequence"/>
</dbReference>
<proteinExistence type="inferred from homology"/>
<dbReference type="InterPro" id="IPR029055">
    <property type="entry name" value="Ntn_hydrolases_N"/>
</dbReference>
<reference evidence="6 7" key="1">
    <citation type="submission" date="2019-01" db="EMBL/GenBank/DDBJ databases">
        <title>Draft genome sequence of Dictyobacter sp. Uno17.</title>
        <authorList>
            <person name="Wang C.M."/>
            <person name="Zheng Y."/>
            <person name="Sakai Y."/>
            <person name="Abe K."/>
            <person name="Yokota A."/>
            <person name="Yabe S."/>
        </authorList>
    </citation>
    <scope>NUCLEOTIDE SEQUENCE [LARGE SCALE GENOMIC DNA]</scope>
    <source>
        <strain evidence="6 7">Uno17</strain>
    </source>
</reference>
<keyword evidence="5" id="KW-0106">Calcium</keyword>
<dbReference type="CDD" id="cd03747">
    <property type="entry name" value="Ntn_PGA_like"/>
    <property type="match status" value="1"/>
</dbReference>
<keyword evidence="2" id="KW-0378">Hydrolase</keyword>